<dbReference type="OMA" id="CASTCLE"/>
<protein>
    <recommendedName>
        <fullName evidence="3">Reverse transcriptase domain-containing protein</fullName>
    </recommendedName>
</protein>
<name>T1GU92_MEGSC</name>
<proteinExistence type="predicted"/>
<evidence type="ECO:0000313" key="1">
    <source>
        <dbReference type="EnsemblMetazoa" id="MESCA007301-PA"/>
    </source>
</evidence>
<dbReference type="GO" id="GO:0071897">
    <property type="term" value="P:DNA biosynthetic process"/>
    <property type="evidence" value="ECO:0007669"/>
    <property type="project" value="UniProtKB-ARBA"/>
</dbReference>
<dbReference type="EMBL" id="CAQQ02157687">
    <property type="status" value="NOT_ANNOTATED_CDS"/>
    <property type="molecule type" value="Genomic_DNA"/>
</dbReference>
<sequence length="110" mass="12868">MYRKFWVNEHHHNYQKVLWRFSSKEPLKTYALTTVNFGTSSAPFLAITLLKYIAESDIALNFPLSSKVVKLDFYVDDLVLGSYSCEEVIDIQWQVRELLSNFGFDETDSF</sequence>
<evidence type="ECO:0000313" key="2">
    <source>
        <dbReference type="Proteomes" id="UP000015102"/>
    </source>
</evidence>
<dbReference type="Proteomes" id="UP000015102">
    <property type="component" value="Unassembled WGS sequence"/>
</dbReference>
<dbReference type="STRING" id="36166.T1GU92"/>
<dbReference type="InterPro" id="IPR043502">
    <property type="entry name" value="DNA/RNA_pol_sf"/>
</dbReference>
<organism evidence="1 2">
    <name type="scientific">Megaselia scalaris</name>
    <name type="common">Humpbacked fly</name>
    <name type="synonym">Phora scalaris</name>
    <dbReference type="NCBI Taxonomy" id="36166"/>
    <lineage>
        <taxon>Eukaryota</taxon>
        <taxon>Metazoa</taxon>
        <taxon>Ecdysozoa</taxon>
        <taxon>Arthropoda</taxon>
        <taxon>Hexapoda</taxon>
        <taxon>Insecta</taxon>
        <taxon>Pterygota</taxon>
        <taxon>Neoptera</taxon>
        <taxon>Endopterygota</taxon>
        <taxon>Diptera</taxon>
        <taxon>Brachycera</taxon>
        <taxon>Muscomorpha</taxon>
        <taxon>Platypezoidea</taxon>
        <taxon>Phoridae</taxon>
        <taxon>Megaseliini</taxon>
        <taxon>Megaselia</taxon>
    </lineage>
</organism>
<reference evidence="2" key="1">
    <citation type="submission" date="2013-02" db="EMBL/GenBank/DDBJ databases">
        <authorList>
            <person name="Hughes D."/>
        </authorList>
    </citation>
    <scope>NUCLEOTIDE SEQUENCE</scope>
    <source>
        <strain>Durham</strain>
        <strain evidence="2">NC isolate 2 -- Noor lab</strain>
    </source>
</reference>
<accession>T1GU92</accession>
<evidence type="ECO:0008006" key="3">
    <source>
        <dbReference type="Google" id="ProtNLM"/>
    </source>
</evidence>
<keyword evidence="2" id="KW-1185">Reference proteome</keyword>
<dbReference type="AlphaFoldDB" id="T1GU92"/>
<reference evidence="1" key="2">
    <citation type="submission" date="2015-06" db="UniProtKB">
        <authorList>
            <consortium name="EnsemblMetazoa"/>
        </authorList>
    </citation>
    <scope>IDENTIFICATION</scope>
</reference>
<dbReference type="PANTHER" id="PTHR47331">
    <property type="entry name" value="PHD-TYPE DOMAIN-CONTAINING PROTEIN"/>
    <property type="match status" value="1"/>
</dbReference>
<dbReference type="EnsemblMetazoa" id="MESCA007301-RA">
    <property type="protein sequence ID" value="MESCA007301-PA"/>
    <property type="gene ID" value="MESCA007301"/>
</dbReference>
<dbReference type="SUPFAM" id="SSF56672">
    <property type="entry name" value="DNA/RNA polymerases"/>
    <property type="match status" value="1"/>
</dbReference>
<dbReference type="HOGENOM" id="CLU_2173848_0_0_1"/>